<dbReference type="EMBL" id="FQXM01000025">
    <property type="protein sequence ID" value="SHH96191.1"/>
    <property type="molecule type" value="Genomic_DNA"/>
</dbReference>
<evidence type="ECO:0000256" key="2">
    <source>
        <dbReference type="ARBA" id="ARBA00008034"/>
    </source>
</evidence>
<dbReference type="Gene3D" id="1.10.3470.10">
    <property type="entry name" value="ABC transporter involved in vitamin B12 uptake, BtuC"/>
    <property type="match status" value="1"/>
</dbReference>
<dbReference type="Pfam" id="PF00950">
    <property type="entry name" value="ABC-3"/>
    <property type="match status" value="1"/>
</dbReference>
<dbReference type="STRING" id="1121316.SAMN02745207_03454"/>
<feature type="transmembrane region" description="Helical" evidence="7">
    <location>
        <begin position="219"/>
        <end position="237"/>
    </location>
</feature>
<keyword evidence="5 7" id="KW-0472">Membrane</keyword>
<feature type="transmembrane region" description="Helical" evidence="7">
    <location>
        <begin position="163"/>
        <end position="182"/>
    </location>
</feature>
<dbReference type="GO" id="GO:0010043">
    <property type="term" value="P:response to zinc ion"/>
    <property type="evidence" value="ECO:0007669"/>
    <property type="project" value="TreeGrafter"/>
</dbReference>
<dbReference type="GO" id="GO:0055085">
    <property type="term" value="P:transmembrane transport"/>
    <property type="evidence" value="ECO:0007669"/>
    <property type="project" value="InterPro"/>
</dbReference>
<evidence type="ECO:0000256" key="7">
    <source>
        <dbReference type="SAM" id="Phobius"/>
    </source>
</evidence>
<keyword evidence="4 7" id="KW-1133">Transmembrane helix</keyword>
<name>A0A1M5X8T0_9CLOT</name>
<feature type="transmembrane region" description="Helical" evidence="7">
    <location>
        <begin position="133"/>
        <end position="151"/>
    </location>
</feature>
<organism evidence="8 9">
    <name type="scientific">Clostridium grantii DSM 8605</name>
    <dbReference type="NCBI Taxonomy" id="1121316"/>
    <lineage>
        <taxon>Bacteria</taxon>
        <taxon>Bacillati</taxon>
        <taxon>Bacillota</taxon>
        <taxon>Clostridia</taxon>
        <taxon>Eubacteriales</taxon>
        <taxon>Clostridiaceae</taxon>
        <taxon>Clostridium</taxon>
    </lineage>
</organism>
<dbReference type="AlphaFoldDB" id="A0A1M5X8T0"/>
<evidence type="ECO:0000256" key="6">
    <source>
        <dbReference type="RuleBase" id="RU003943"/>
    </source>
</evidence>
<keyword evidence="6" id="KW-0813">Transport</keyword>
<feature type="transmembrane region" description="Helical" evidence="7">
    <location>
        <begin position="12"/>
        <end position="33"/>
    </location>
</feature>
<evidence type="ECO:0000256" key="5">
    <source>
        <dbReference type="ARBA" id="ARBA00023136"/>
    </source>
</evidence>
<comment type="subcellular location">
    <subcellularLocation>
        <location evidence="6">Cell membrane</location>
        <topology evidence="6">Multi-pass membrane protein</topology>
    </subcellularLocation>
    <subcellularLocation>
        <location evidence="1">Membrane</location>
        <topology evidence="1">Multi-pass membrane protein</topology>
    </subcellularLocation>
</comment>
<evidence type="ECO:0000313" key="8">
    <source>
        <dbReference type="EMBL" id="SHH96191.1"/>
    </source>
</evidence>
<accession>A0A1M5X8T0</accession>
<dbReference type="PANTHER" id="PTHR30477">
    <property type="entry name" value="ABC-TRANSPORTER METAL-BINDING PROTEIN"/>
    <property type="match status" value="1"/>
</dbReference>
<evidence type="ECO:0000256" key="3">
    <source>
        <dbReference type="ARBA" id="ARBA00022692"/>
    </source>
</evidence>
<dbReference type="OrthoDB" id="9798540at2"/>
<dbReference type="Proteomes" id="UP000184447">
    <property type="component" value="Unassembled WGS sequence"/>
</dbReference>
<feature type="transmembrane region" description="Helical" evidence="7">
    <location>
        <begin position="188"/>
        <end position="207"/>
    </location>
</feature>
<feature type="transmembrane region" description="Helical" evidence="7">
    <location>
        <begin position="90"/>
        <end position="113"/>
    </location>
</feature>
<sequence>MIEAIFNYNFLRNAALGIVLASIICGVVGTIIVEKNLVMMSGGISHTAFGGIGMGYFLGIEPIIGALIFAIGASFSIAKIQRDFKGNADALIGMFWALGMAIGILFISFTPGYPPDMTSYLFGDILTISNLDLKMMVFLALIIIITVGALFNYLKAYLFDDEFSAVLGINVLVIEYFMYFLIACTIVVLIRVVGIILVIALLTVPPAVAKQFTYNLKSLMIWSVVLGIIFGFIGLFISYEYNIASGASIIIVSVLSYLVIAIIKKVYYNFHKGRETQGELEGAKN</sequence>
<dbReference type="SUPFAM" id="SSF81345">
    <property type="entry name" value="ABC transporter involved in vitamin B12 uptake, BtuC"/>
    <property type="match status" value="1"/>
</dbReference>
<dbReference type="RefSeq" id="WP_073339958.1">
    <property type="nucleotide sequence ID" value="NZ_FQXM01000025.1"/>
</dbReference>
<proteinExistence type="inferred from homology"/>
<dbReference type="CDD" id="cd06550">
    <property type="entry name" value="TM_ABC_iron-siderophores_like"/>
    <property type="match status" value="1"/>
</dbReference>
<feature type="transmembrane region" description="Helical" evidence="7">
    <location>
        <begin position="243"/>
        <end position="263"/>
    </location>
</feature>
<dbReference type="InterPro" id="IPR001626">
    <property type="entry name" value="ABC_TroCD"/>
</dbReference>
<protein>
    <submittedName>
        <fullName evidence="8">Zinc transport system permease protein</fullName>
    </submittedName>
</protein>
<keyword evidence="9" id="KW-1185">Reference proteome</keyword>
<reference evidence="8 9" key="1">
    <citation type="submission" date="2016-11" db="EMBL/GenBank/DDBJ databases">
        <authorList>
            <person name="Jaros S."/>
            <person name="Januszkiewicz K."/>
            <person name="Wedrychowicz H."/>
        </authorList>
    </citation>
    <scope>NUCLEOTIDE SEQUENCE [LARGE SCALE GENOMIC DNA]</scope>
    <source>
        <strain evidence="8 9">DSM 8605</strain>
    </source>
</reference>
<dbReference type="GO" id="GO:0043190">
    <property type="term" value="C:ATP-binding cassette (ABC) transporter complex"/>
    <property type="evidence" value="ECO:0007669"/>
    <property type="project" value="InterPro"/>
</dbReference>
<feature type="transmembrane region" description="Helical" evidence="7">
    <location>
        <begin position="53"/>
        <end position="78"/>
    </location>
</feature>
<evidence type="ECO:0000256" key="4">
    <source>
        <dbReference type="ARBA" id="ARBA00022989"/>
    </source>
</evidence>
<dbReference type="PANTHER" id="PTHR30477:SF18">
    <property type="entry name" value="METAL TRANSPORT SYSTEM MEMBRANE PROTEIN CT_417-RELATED"/>
    <property type="match status" value="1"/>
</dbReference>
<evidence type="ECO:0000256" key="1">
    <source>
        <dbReference type="ARBA" id="ARBA00004141"/>
    </source>
</evidence>
<evidence type="ECO:0000313" key="9">
    <source>
        <dbReference type="Proteomes" id="UP000184447"/>
    </source>
</evidence>
<comment type="similarity">
    <text evidence="2 6">Belongs to the ABC-3 integral membrane protein family.</text>
</comment>
<dbReference type="InterPro" id="IPR037294">
    <property type="entry name" value="ABC_BtuC-like"/>
</dbReference>
<gene>
    <name evidence="8" type="ORF">SAMN02745207_03454</name>
</gene>
<keyword evidence="3 6" id="KW-0812">Transmembrane</keyword>